<keyword evidence="1" id="KW-0472">Membrane</keyword>
<feature type="transmembrane region" description="Helical" evidence="1">
    <location>
        <begin position="29"/>
        <end position="46"/>
    </location>
</feature>
<keyword evidence="1" id="KW-1133">Transmembrane helix</keyword>
<sequence>MHCIISFDDRSLRVALTTAVNAGRFTTRYFFFSFFSFAPTVLLLLLRHHRRCLLVLLRISSTLPRRVTSVLAHPSLSLILLWAQ</sequence>
<organism evidence="2 3">
    <name type="scientific">Cardiocondyla obscurior</name>
    <dbReference type="NCBI Taxonomy" id="286306"/>
    <lineage>
        <taxon>Eukaryota</taxon>
        <taxon>Metazoa</taxon>
        <taxon>Ecdysozoa</taxon>
        <taxon>Arthropoda</taxon>
        <taxon>Hexapoda</taxon>
        <taxon>Insecta</taxon>
        <taxon>Pterygota</taxon>
        <taxon>Neoptera</taxon>
        <taxon>Endopterygota</taxon>
        <taxon>Hymenoptera</taxon>
        <taxon>Apocrita</taxon>
        <taxon>Aculeata</taxon>
        <taxon>Formicoidea</taxon>
        <taxon>Formicidae</taxon>
        <taxon>Myrmicinae</taxon>
        <taxon>Cardiocondyla</taxon>
    </lineage>
</organism>
<reference evidence="2 3" key="1">
    <citation type="submission" date="2023-03" db="EMBL/GenBank/DDBJ databases">
        <title>High recombination rates correlate with genetic variation in Cardiocondyla obscurior ants.</title>
        <authorList>
            <person name="Errbii M."/>
        </authorList>
    </citation>
    <scope>NUCLEOTIDE SEQUENCE [LARGE SCALE GENOMIC DNA]</scope>
    <source>
        <strain evidence="2">Alpha-2009</strain>
        <tissue evidence="2">Whole body</tissue>
    </source>
</reference>
<evidence type="ECO:0000313" key="2">
    <source>
        <dbReference type="EMBL" id="KAL0123810.1"/>
    </source>
</evidence>
<keyword evidence="1" id="KW-0812">Transmembrane</keyword>
<dbReference type="Proteomes" id="UP001430953">
    <property type="component" value="Unassembled WGS sequence"/>
</dbReference>
<gene>
    <name evidence="2" type="ORF">PUN28_005971</name>
</gene>
<evidence type="ECO:0000313" key="3">
    <source>
        <dbReference type="Proteomes" id="UP001430953"/>
    </source>
</evidence>
<proteinExistence type="predicted"/>
<comment type="caution">
    <text evidence="2">The sequence shown here is derived from an EMBL/GenBank/DDBJ whole genome shotgun (WGS) entry which is preliminary data.</text>
</comment>
<name>A0AAW2GBE5_9HYME</name>
<dbReference type="AlphaFoldDB" id="A0AAW2GBE5"/>
<accession>A0AAW2GBE5</accession>
<evidence type="ECO:0000256" key="1">
    <source>
        <dbReference type="SAM" id="Phobius"/>
    </source>
</evidence>
<dbReference type="EMBL" id="JADYXP020000005">
    <property type="protein sequence ID" value="KAL0123810.1"/>
    <property type="molecule type" value="Genomic_DNA"/>
</dbReference>
<protein>
    <submittedName>
        <fullName evidence="2">Uncharacterized protein</fullName>
    </submittedName>
</protein>
<keyword evidence="3" id="KW-1185">Reference proteome</keyword>